<evidence type="ECO:0000259" key="1">
    <source>
        <dbReference type="Pfam" id="PF12500"/>
    </source>
</evidence>
<proteinExistence type="predicted"/>
<dbReference type="InterPro" id="IPR041688">
    <property type="entry name" value="PRTase_2"/>
</dbReference>
<dbReference type="OrthoDB" id="56827at2"/>
<accession>A0A502GN81</accession>
<dbReference type="AlphaFoldDB" id="A0A502GN81"/>
<dbReference type="InterPro" id="IPR000836">
    <property type="entry name" value="PRTase_dom"/>
</dbReference>
<keyword evidence="3" id="KW-0808">Transferase</keyword>
<dbReference type="InterPro" id="IPR029057">
    <property type="entry name" value="PRTase-like"/>
</dbReference>
<evidence type="ECO:0000259" key="2">
    <source>
        <dbReference type="Pfam" id="PF15609"/>
    </source>
</evidence>
<dbReference type="Gene3D" id="3.40.50.2020">
    <property type="match status" value="1"/>
</dbReference>
<evidence type="ECO:0000313" key="4">
    <source>
        <dbReference type="Proteomes" id="UP000317663"/>
    </source>
</evidence>
<dbReference type="Pfam" id="PF12500">
    <property type="entry name" value="TRSP"/>
    <property type="match status" value="1"/>
</dbReference>
<dbReference type="InterPro" id="IPR011214">
    <property type="entry name" value="UCP020967"/>
</dbReference>
<comment type="caution">
    <text evidence="3">The sequence shown here is derived from an EMBL/GenBank/DDBJ whole genome shotgun (WGS) entry which is preliminary data.</text>
</comment>
<dbReference type="InterPro" id="IPR022537">
    <property type="entry name" value="TRSP_dom"/>
</dbReference>
<organism evidence="3 4">
    <name type="scientific">Ewingella americana</name>
    <dbReference type="NCBI Taxonomy" id="41202"/>
    <lineage>
        <taxon>Bacteria</taxon>
        <taxon>Pseudomonadati</taxon>
        <taxon>Pseudomonadota</taxon>
        <taxon>Gammaproteobacteria</taxon>
        <taxon>Enterobacterales</taxon>
        <taxon>Yersiniaceae</taxon>
        <taxon>Ewingella</taxon>
    </lineage>
</organism>
<dbReference type="GO" id="GO:0016757">
    <property type="term" value="F:glycosyltransferase activity"/>
    <property type="evidence" value="ECO:0007669"/>
    <property type="project" value="UniProtKB-KW"/>
</dbReference>
<dbReference type="EMBL" id="RCZD01000003">
    <property type="protein sequence ID" value="TPG63235.1"/>
    <property type="molecule type" value="Genomic_DNA"/>
</dbReference>
<evidence type="ECO:0000313" key="3">
    <source>
        <dbReference type="EMBL" id="TPG63235.1"/>
    </source>
</evidence>
<dbReference type="SUPFAM" id="SSF53271">
    <property type="entry name" value="PRTase-like"/>
    <property type="match status" value="1"/>
</dbReference>
<feature type="domain" description="TRSP" evidence="1">
    <location>
        <begin position="280"/>
        <end position="369"/>
    </location>
</feature>
<dbReference type="RefSeq" id="WP_140470999.1">
    <property type="nucleotide sequence ID" value="NZ_RCZD01000003.1"/>
</dbReference>
<protein>
    <submittedName>
        <fullName evidence="3">Adenine/guanine phosphoribosyltransferase</fullName>
    </submittedName>
</protein>
<dbReference type="PIRSF" id="PIRSF020967">
    <property type="entry name" value="UCP020967"/>
    <property type="match status" value="1"/>
</dbReference>
<dbReference type="Proteomes" id="UP000317663">
    <property type="component" value="Unassembled WGS sequence"/>
</dbReference>
<gene>
    <name evidence="3" type="ORF">EAH77_06555</name>
</gene>
<dbReference type="CDD" id="cd06223">
    <property type="entry name" value="PRTases_typeI"/>
    <property type="match status" value="1"/>
</dbReference>
<name>A0A502GN81_9GAMM</name>
<dbReference type="Pfam" id="PF15609">
    <property type="entry name" value="PRTase_2"/>
    <property type="match status" value="1"/>
</dbReference>
<reference evidence="3 4" key="1">
    <citation type="journal article" date="2019" name="Environ. Microbiol.">
        <title>Species interactions and distinct microbial communities in high Arctic permafrost affected cryosols are associated with the CH4 and CO2 gas fluxes.</title>
        <authorList>
            <person name="Altshuler I."/>
            <person name="Hamel J."/>
            <person name="Turney S."/>
            <person name="Magnuson E."/>
            <person name="Levesque R."/>
            <person name="Greer C."/>
            <person name="Whyte L.G."/>
        </authorList>
    </citation>
    <scope>NUCLEOTIDE SEQUENCE [LARGE SCALE GENOMIC DNA]</scope>
    <source>
        <strain evidence="3 4">E4</strain>
    </source>
</reference>
<keyword evidence="4" id="KW-1185">Reference proteome</keyword>
<keyword evidence="3" id="KW-0328">Glycosyltransferase</keyword>
<sequence>MKTNPATDAPGLDEQRTDEHYEATLSAGVMSLQLRSQPGWNANTLFDMAQRRNPRRAFLFVSKILGRHIPCPPHLIRRAFNDLADNIPRGLSGPILVTGMAETAVGLAAGVHSVLSQRYADTILLTTTRHPLGSDLLCRFEEEHSHATAHLVHIPTDPVLRDKLFQARTLVMVDDEATTGKTFLNLYKALRNAGLSQLEHVVTATLTDWSDNALAGQISLPTTAVSLASGRWQWQAAEHAPLLHAPDVNVMARGSQPLNNIADRWGRTGVEFHTRLLTTKAPQKGQRILVLGSGEYVWQPYLLAQWLEDQGADVCFSSTTRSPVAIGNAIRCAISFTDNYGLGVPMYAYNVKPDEWDRVILCSETPASAWDPTFLAQFSHLEINEAPHDC</sequence>
<feature type="domain" description="Orotate phosphoribosyltransferase-like" evidence="2">
    <location>
        <begin position="45"/>
        <end position="230"/>
    </location>
</feature>